<dbReference type="EMBL" id="JBBMEK010000100">
    <property type="protein sequence ID" value="MEQ2365266.1"/>
    <property type="molecule type" value="Genomic_DNA"/>
</dbReference>
<gene>
    <name evidence="12" type="ORF">WMO25_09180</name>
</gene>
<dbReference type="PROSITE" id="PS51755">
    <property type="entry name" value="OMPR_PHOB"/>
    <property type="match status" value="1"/>
</dbReference>
<feature type="domain" description="Response regulatory" evidence="10">
    <location>
        <begin position="4"/>
        <end position="117"/>
    </location>
</feature>
<reference evidence="12 13" key="1">
    <citation type="submission" date="2024-03" db="EMBL/GenBank/DDBJ databases">
        <title>Human intestinal bacterial collection.</title>
        <authorList>
            <person name="Pauvert C."/>
            <person name="Hitch T.C.A."/>
            <person name="Clavel T."/>
        </authorList>
    </citation>
    <scope>NUCLEOTIDE SEQUENCE [LARGE SCALE GENOMIC DNA]</scope>
    <source>
        <strain evidence="12 13">CLA-AA-H190</strain>
    </source>
</reference>
<evidence type="ECO:0000256" key="1">
    <source>
        <dbReference type="ARBA" id="ARBA00018672"/>
    </source>
</evidence>
<dbReference type="Gene3D" id="6.10.250.690">
    <property type="match status" value="1"/>
</dbReference>
<dbReference type="SUPFAM" id="SSF46894">
    <property type="entry name" value="C-terminal effector domain of the bipartite response regulators"/>
    <property type="match status" value="1"/>
</dbReference>
<keyword evidence="4" id="KW-0805">Transcription regulation</keyword>
<keyword evidence="2 8" id="KW-0597">Phosphoprotein</keyword>
<name>A0ABV1B6W8_9FIRM</name>
<evidence type="ECO:0000256" key="2">
    <source>
        <dbReference type="ARBA" id="ARBA00022553"/>
    </source>
</evidence>
<dbReference type="PANTHER" id="PTHR48111:SF40">
    <property type="entry name" value="PHOSPHATE REGULON TRANSCRIPTIONAL REGULATORY PROTEIN PHOB"/>
    <property type="match status" value="1"/>
</dbReference>
<organism evidence="12 13">
    <name type="scientific">Coprococcus intestinihominis</name>
    <dbReference type="NCBI Taxonomy" id="3133154"/>
    <lineage>
        <taxon>Bacteria</taxon>
        <taxon>Bacillati</taxon>
        <taxon>Bacillota</taxon>
        <taxon>Clostridia</taxon>
        <taxon>Lachnospirales</taxon>
        <taxon>Lachnospiraceae</taxon>
        <taxon>Coprococcus</taxon>
    </lineage>
</organism>
<dbReference type="SMART" id="SM00862">
    <property type="entry name" value="Trans_reg_C"/>
    <property type="match status" value="1"/>
</dbReference>
<dbReference type="PANTHER" id="PTHR48111">
    <property type="entry name" value="REGULATOR OF RPOS"/>
    <property type="match status" value="1"/>
</dbReference>
<dbReference type="PROSITE" id="PS50110">
    <property type="entry name" value="RESPONSE_REGULATORY"/>
    <property type="match status" value="1"/>
</dbReference>
<evidence type="ECO:0000256" key="7">
    <source>
        <dbReference type="ARBA" id="ARBA00024867"/>
    </source>
</evidence>
<dbReference type="RefSeq" id="WP_118622864.1">
    <property type="nucleotide sequence ID" value="NZ_JBBMEK010000100.1"/>
</dbReference>
<dbReference type="Gene3D" id="1.10.10.10">
    <property type="entry name" value="Winged helix-like DNA-binding domain superfamily/Winged helix DNA-binding domain"/>
    <property type="match status" value="1"/>
</dbReference>
<evidence type="ECO:0000256" key="5">
    <source>
        <dbReference type="ARBA" id="ARBA00023125"/>
    </source>
</evidence>
<dbReference type="Gene3D" id="3.40.50.2300">
    <property type="match status" value="1"/>
</dbReference>
<comment type="function">
    <text evidence="7">May play the central regulatory role in sporulation. It may be an element of the effector pathway responsible for the activation of sporulation genes in response to nutritional stress. Spo0A may act in concert with spo0H (a sigma factor) to control the expression of some genes that are critical to the sporulation process.</text>
</comment>
<dbReference type="Pfam" id="PF00486">
    <property type="entry name" value="Trans_reg_C"/>
    <property type="match status" value="1"/>
</dbReference>
<feature type="domain" description="OmpR/PhoB-type" evidence="11">
    <location>
        <begin position="132"/>
        <end position="231"/>
    </location>
</feature>
<evidence type="ECO:0000313" key="13">
    <source>
        <dbReference type="Proteomes" id="UP001469749"/>
    </source>
</evidence>
<evidence type="ECO:0000256" key="8">
    <source>
        <dbReference type="PROSITE-ProRule" id="PRU00169"/>
    </source>
</evidence>
<feature type="DNA-binding region" description="OmpR/PhoB-type" evidence="9">
    <location>
        <begin position="132"/>
        <end position="231"/>
    </location>
</feature>
<accession>A0ABV1B6W8</accession>
<dbReference type="SMART" id="SM00448">
    <property type="entry name" value="REC"/>
    <property type="match status" value="1"/>
</dbReference>
<evidence type="ECO:0000256" key="4">
    <source>
        <dbReference type="ARBA" id="ARBA00023015"/>
    </source>
</evidence>
<dbReference type="CDD" id="cd17574">
    <property type="entry name" value="REC_OmpR"/>
    <property type="match status" value="1"/>
</dbReference>
<dbReference type="Proteomes" id="UP001469749">
    <property type="component" value="Unassembled WGS sequence"/>
</dbReference>
<dbReference type="InterPro" id="IPR001867">
    <property type="entry name" value="OmpR/PhoB-type_DNA-bd"/>
</dbReference>
<sequence>MSEIILVVEDDKNISDLLEIYLKNEGYDVITTCSTEEAMESCIKKKFDLAIIDVMLPGKDGFYLCSELRKHHNFPIIMLTAKSDESSKITGLTMGADDYITKPFLPLEVMARVKAQIRRYKKYNFQEEKAEETLLTYVGIELNVKSRECFVNKKLVSLTPSEFAILRVLLEKQGEVIESEKLLQLVWNNEYYAKNNNTITVHIRHLREKLGDKTQKPKYIKTVWGVGYKIG</sequence>
<dbReference type="InterPro" id="IPR039420">
    <property type="entry name" value="WalR-like"/>
</dbReference>
<keyword evidence="3" id="KW-0902">Two-component regulatory system</keyword>
<keyword evidence="6" id="KW-0804">Transcription</keyword>
<dbReference type="CDD" id="cd00383">
    <property type="entry name" value="trans_reg_C"/>
    <property type="match status" value="1"/>
</dbReference>
<evidence type="ECO:0000259" key="11">
    <source>
        <dbReference type="PROSITE" id="PS51755"/>
    </source>
</evidence>
<evidence type="ECO:0000256" key="6">
    <source>
        <dbReference type="ARBA" id="ARBA00023163"/>
    </source>
</evidence>
<evidence type="ECO:0000256" key="9">
    <source>
        <dbReference type="PROSITE-ProRule" id="PRU01091"/>
    </source>
</evidence>
<protein>
    <recommendedName>
        <fullName evidence="1">Stage 0 sporulation protein A homolog</fullName>
    </recommendedName>
</protein>
<dbReference type="Pfam" id="PF00072">
    <property type="entry name" value="Response_reg"/>
    <property type="match status" value="1"/>
</dbReference>
<keyword evidence="5 9" id="KW-0238">DNA-binding</keyword>
<proteinExistence type="predicted"/>
<evidence type="ECO:0000259" key="10">
    <source>
        <dbReference type="PROSITE" id="PS50110"/>
    </source>
</evidence>
<dbReference type="InterPro" id="IPR001789">
    <property type="entry name" value="Sig_transdc_resp-reg_receiver"/>
</dbReference>
<comment type="caution">
    <text evidence="12">The sequence shown here is derived from an EMBL/GenBank/DDBJ whole genome shotgun (WGS) entry which is preliminary data.</text>
</comment>
<dbReference type="InterPro" id="IPR036388">
    <property type="entry name" value="WH-like_DNA-bd_sf"/>
</dbReference>
<dbReference type="SUPFAM" id="SSF52172">
    <property type="entry name" value="CheY-like"/>
    <property type="match status" value="1"/>
</dbReference>
<evidence type="ECO:0000256" key="3">
    <source>
        <dbReference type="ARBA" id="ARBA00023012"/>
    </source>
</evidence>
<keyword evidence="13" id="KW-1185">Reference proteome</keyword>
<evidence type="ECO:0000313" key="12">
    <source>
        <dbReference type="EMBL" id="MEQ2365266.1"/>
    </source>
</evidence>
<dbReference type="InterPro" id="IPR011006">
    <property type="entry name" value="CheY-like_superfamily"/>
</dbReference>
<dbReference type="InterPro" id="IPR016032">
    <property type="entry name" value="Sig_transdc_resp-reg_C-effctor"/>
</dbReference>
<feature type="modified residue" description="4-aspartylphosphate" evidence="8">
    <location>
        <position position="53"/>
    </location>
</feature>